<dbReference type="GeneTree" id="ENSGT00900000143786"/>
<name>A0ABI7ZR73_FELCA</name>
<proteinExistence type="predicted"/>
<evidence type="ECO:0000313" key="3">
    <source>
        <dbReference type="Proteomes" id="UP000823872"/>
    </source>
</evidence>
<evidence type="ECO:0000313" key="2">
    <source>
        <dbReference type="Ensembl" id="ENSFCTP00005048978.1"/>
    </source>
</evidence>
<reference evidence="2" key="3">
    <citation type="submission" date="2025-09" db="UniProtKB">
        <authorList>
            <consortium name="Ensembl"/>
        </authorList>
    </citation>
    <scope>IDENTIFICATION</scope>
    <source>
        <strain evidence="2">breed Abyssinian</strain>
    </source>
</reference>
<protein>
    <submittedName>
        <fullName evidence="2">Uncharacterized protein</fullName>
    </submittedName>
</protein>
<dbReference type="Ensembl" id="ENSFCTT00005068297.1">
    <property type="protein sequence ID" value="ENSFCTP00005048978.1"/>
    <property type="gene ID" value="ENSFCTG00005023926.1"/>
</dbReference>
<reference evidence="2" key="2">
    <citation type="submission" date="2025-08" db="UniProtKB">
        <authorList>
            <consortium name="Ensembl"/>
        </authorList>
    </citation>
    <scope>IDENTIFICATION</scope>
    <source>
        <strain evidence="2">breed Abyssinian</strain>
    </source>
</reference>
<feature type="compositionally biased region" description="Low complexity" evidence="1">
    <location>
        <begin position="109"/>
        <end position="125"/>
    </location>
</feature>
<evidence type="ECO:0000256" key="1">
    <source>
        <dbReference type="SAM" id="MobiDB-lite"/>
    </source>
</evidence>
<dbReference type="Proteomes" id="UP000823872">
    <property type="component" value="Chromosome B4"/>
</dbReference>
<accession>A0ABI7ZR73</accession>
<keyword evidence="3" id="KW-1185">Reference proteome</keyword>
<reference evidence="2 3" key="1">
    <citation type="submission" date="2021-02" db="EMBL/GenBank/DDBJ databases">
        <title>Safari Cat Assemblies.</title>
        <authorList>
            <person name="Bredemeyer K.R."/>
            <person name="Murphy W.J."/>
        </authorList>
    </citation>
    <scope>NUCLEOTIDE SEQUENCE [LARGE SCALE GENOMIC DNA]</scope>
</reference>
<organism evidence="2 3">
    <name type="scientific">Felis catus</name>
    <name type="common">Cat</name>
    <name type="synonym">Felis silvestris catus</name>
    <dbReference type="NCBI Taxonomy" id="9685"/>
    <lineage>
        <taxon>Eukaryota</taxon>
        <taxon>Metazoa</taxon>
        <taxon>Chordata</taxon>
        <taxon>Craniata</taxon>
        <taxon>Vertebrata</taxon>
        <taxon>Euteleostomi</taxon>
        <taxon>Mammalia</taxon>
        <taxon>Eutheria</taxon>
        <taxon>Laurasiatheria</taxon>
        <taxon>Carnivora</taxon>
        <taxon>Feliformia</taxon>
        <taxon>Felidae</taxon>
        <taxon>Felinae</taxon>
        <taxon>Felis</taxon>
    </lineage>
</organism>
<feature type="region of interest" description="Disordered" evidence="1">
    <location>
        <begin position="104"/>
        <end position="145"/>
    </location>
</feature>
<sequence length="145" mass="15139">LFFSLQRKPGPLSIRPQMSLVPRPRSPGPLPAPHQREIPTPASCLGLLCPATRLASPLRLLQELKALSSVPFGGGQVSPAGFTAGHAVHQPELMCSIIYSHRASPPCPAGVEASSAESSGNGLSAQRRWSRLAEGPGPCQPPASP</sequence>
<feature type="region of interest" description="Disordered" evidence="1">
    <location>
        <begin position="14"/>
        <end position="33"/>
    </location>
</feature>